<sequence length="490" mass="55079">MRYLSSATPSFKRSFTNCHGGVMIYFDRIEVVNILSPDSVYDMVKNYTADYDKTLIFNKVHHELNQFCSVHNLQEVYINLFALIPDVVGLGPVNFWRVHFADAEKVAQVAKIQYTQKILEQESLKKMSHIEDEMHYSREKMKADGEFYSKERLAEANKLLLTPEYLELKRYEAIASNNKVYFGKDIPSMFINHCSQQSELDAATLDSITASLAAKGIKVAGLAAASFRQPRPVFPLRRRLQRLTGYDPVSMQIISMDTAQSENLPPSEDELLDDMVRLWRRKQKTLALKDTGGVQQQAAACSAPALLRDAASAALKGGTCKPQWRPRQTPRIGRDELIVVLKPRITLDLKATFVPGQAGAAVRNLIRDCGELEFTIWPVWDQNVGHAKASDDFCKGVINIDPNTTSISLKQKLRWKHGNILRVRKLGNTDVAVVTFEGKMVAHHVYCSGQVIPVKLYKETIPACHRCGTVRHRADICPTPQSGRCGRCGS</sequence>
<name>A0ACB7TB51_HYAAI</name>
<protein>
    <submittedName>
        <fullName evidence="1">Uncharacterized protein</fullName>
    </submittedName>
</protein>
<proteinExistence type="predicted"/>
<keyword evidence="2" id="KW-1185">Reference proteome</keyword>
<dbReference type="EMBL" id="CM023481">
    <property type="protein sequence ID" value="KAH6944170.1"/>
    <property type="molecule type" value="Genomic_DNA"/>
</dbReference>
<evidence type="ECO:0000313" key="1">
    <source>
        <dbReference type="EMBL" id="KAH6944170.1"/>
    </source>
</evidence>
<reference evidence="1" key="1">
    <citation type="submission" date="2020-05" db="EMBL/GenBank/DDBJ databases">
        <title>Large-scale comparative analyses of tick genomes elucidate their genetic diversity and vector capacities.</title>
        <authorList>
            <person name="Jia N."/>
            <person name="Wang J."/>
            <person name="Shi W."/>
            <person name="Du L."/>
            <person name="Sun Y."/>
            <person name="Zhan W."/>
            <person name="Jiang J."/>
            <person name="Wang Q."/>
            <person name="Zhang B."/>
            <person name="Ji P."/>
            <person name="Sakyi L.B."/>
            <person name="Cui X."/>
            <person name="Yuan T."/>
            <person name="Jiang B."/>
            <person name="Yang W."/>
            <person name="Lam T.T.-Y."/>
            <person name="Chang Q."/>
            <person name="Ding S."/>
            <person name="Wang X."/>
            <person name="Zhu J."/>
            <person name="Ruan X."/>
            <person name="Zhao L."/>
            <person name="Wei J."/>
            <person name="Que T."/>
            <person name="Du C."/>
            <person name="Cheng J."/>
            <person name="Dai P."/>
            <person name="Han X."/>
            <person name="Huang E."/>
            <person name="Gao Y."/>
            <person name="Liu J."/>
            <person name="Shao H."/>
            <person name="Ye R."/>
            <person name="Li L."/>
            <person name="Wei W."/>
            <person name="Wang X."/>
            <person name="Wang C."/>
            <person name="Yang T."/>
            <person name="Huo Q."/>
            <person name="Li W."/>
            <person name="Guo W."/>
            <person name="Chen H."/>
            <person name="Zhou L."/>
            <person name="Ni X."/>
            <person name="Tian J."/>
            <person name="Zhou Y."/>
            <person name="Sheng Y."/>
            <person name="Liu T."/>
            <person name="Pan Y."/>
            <person name="Xia L."/>
            <person name="Li J."/>
            <person name="Zhao F."/>
            <person name="Cao W."/>
        </authorList>
    </citation>
    <scope>NUCLEOTIDE SEQUENCE</scope>
    <source>
        <strain evidence="1">Hyas-2018</strain>
    </source>
</reference>
<evidence type="ECO:0000313" key="2">
    <source>
        <dbReference type="Proteomes" id="UP000821845"/>
    </source>
</evidence>
<organism evidence="1 2">
    <name type="scientific">Hyalomma asiaticum</name>
    <name type="common">Tick</name>
    <dbReference type="NCBI Taxonomy" id="266040"/>
    <lineage>
        <taxon>Eukaryota</taxon>
        <taxon>Metazoa</taxon>
        <taxon>Ecdysozoa</taxon>
        <taxon>Arthropoda</taxon>
        <taxon>Chelicerata</taxon>
        <taxon>Arachnida</taxon>
        <taxon>Acari</taxon>
        <taxon>Parasitiformes</taxon>
        <taxon>Ixodida</taxon>
        <taxon>Ixodoidea</taxon>
        <taxon>Ixodidae</taxon>
        <taxon>Hyalomminae</taxon>
        <taxon>Hyalomma</taxon>
    </lineage>
</organism>
<comment type="caution">
    <text evidence="1">The sequence shown here is derived from an EMBL/GenBank/DDBJ whole genome shotgun (WGS) entry which is preliminary data.</text>
</comment>
<gene>
    <name evidence="1" type="ORF">HPB50_002189</name>
</gene>
<accession>A0ACB7TB51</accession>
<dbReference type="Proteomes" id="UP000821845">
    <property type="component" value="Chromosome 1"/>
</dbReference>